<dbReference type="RefSeq" id="WP_160801139.1">
    <property type="nucleotide sequence ID" value="NZ_WUUL01000005.1"/>
</dbReference>
<evidence type="ECO:0000313" key="1">
    <source>
        <dbReference type="EMBL" id="MXQ53777.1"/>
    </source>
</evidence>
<name>A0A6I4VQ54_9BACL</name>
<accession>A0A6I4VQ54</accession>
<dbReference type="Gene3D" id="1.20.1260.10">
    <property type="match status" value="1"/>
</dbReference>
<dbReference type="InterPro" id="IPR021617">
    <property type="entry name" value="DUF3231"/>
</dbReference>
<proteinExistence type="predicted"/>
<organism evidence="1 2">
    <name type="scientific">Shimazuella alba</name>
    <dbReference type="NCBI Taxonomy" id="2690964"/>
    <lineage>
        <taxon>Bacteria</taxon>
        <taxon>Bacillati</taxon>
        <taxon>Bacillota</taxon>
        <taxon>Bacilli</taxon>
        <taxon>Bacillales</taxon>
        <taxon>Thermoactinomycetaceae</taxon>
        <taxon>Shimazuella</taxon>
    </lineage>
</organism>
<dbReference type="AlphaFoldDB" id="A0A6I4VQ54"/>
<dbReference type="Proteomes" id="UP000430692">
    <property type="component" value="Unassembled WGS sequence"/>
</dbReference>
<keyword evidence="2" id="KW-1185">Reference proteome</keyword>
<dbReference type="InterPro" id="IPR012347">
    <property type="entry name" value="Ferritin-like"/>
</dbReference>
<protein>
    <submittedName>
        <fullName evidence="1">DUF3231 family protein</fullName>
    </submittedName>
</protein>
<evidence type="ECO:0000313" key="2">
    <source>
        <dbReference type="Proteomes" id="UP000430692"/>
    </source>
</evidence>
<comment type="caution">
    <text evidence="1">The sequence shown here is derived from an EMBL/GenBank/DDBJ whole genome shotgun (WGS) entry which is preliminary data.</text>
</comment>
<reference evidence="1 2" key="1">
    <citation type="submission" date="2019-12" db="EMBL/GenBank/DDBJ databases">
        <title>Whole-genome analyses of novel actinobacteria.</title>
        <authorList>
            <person name="Sahin N."/>
            <person name="Saygin H."/>
        </authorList>
    </citation>
    <scope>NUCLEOTIDE SEQUENCE [LARGE SCALE GENOMIC DNA]</scope>
    <source>
        <strain evidence="1 2">KC615</strain>
    </source>
</reference>
<dbReference type="EMBL" id="WUUL01000005">
    <property type="protein sequence ID" value="MXQ53777.1"/>
    <property type="molecule type" value="Genomic_DNA"/>
</dbReference>
<sequence>MKGVLGGNPQKEPLHYGEVFDLSTTLAGHQAVLSGYQVFINHTGDSDLRSFLEDKIENVIRPNIQQLTEILKANGVALPPAPPERPTADLEGIPAGARINDAEIAVTVSKDIATGLVAYSQAMGKAIREDIAMLFGQFHMVDAQYGAKLLKMLKKKGWLVPPPLHIAQGSPEEVPV</sequence>
<dbReference type="Pfam" id="PF11553">
    <property type="entry name" value="DUF3231"/>
    <property type="match status" value="1"/>
</dbReference>
<gene>
    <name evidence="1" type="ORF">GSM42_08575</name>
</gene>